<proteinExistence type="predicted"/>
<protein>
    <submittedName>
        <fullName evidence="1">Uncharacterized protein</fullName>
    </submittedName>
</protein>
<keyword evidence="2" id="KW-1185">Reference proteome</keyword>
<name>A0A444TWA2_ACIRT</name>
<accession>A0A444TWA2</accession>
<gene>
    <name evidence="1" type="ORF">EOD39_11953</name>
</gene>
<reference evidence="1 2" key="1">
    <citation type="submission" date="2019-01" db="EMBL/GenBank/DDBJ databases">
        <title>Draft Genome and Complete Hox-Cluster Characterization of the Sterlet Sturgeon (Acipenser ruthenus).</title>
        <authorList>
            <person name="Wei Q."/>
        </authorList>
    </citation>
    <scope>NUCLEOTIDE SEQUENCE [LARGE SCALE GENOMIC DNA]</scope>
    <source>
        <strain evidence="1">WHYD16114868_AA</strain>
        <tissue evidence="1">Blood</tissue>
    </source>
</reference>
<evidence type="ECO:0000313" key="2">
    <source>
        <dbReference type="Proteomes" id="UP000289886"/>
    </source>
</evidence>
<comment type="caution">
    <text evidence="1">The sequence shown here is derived from an EMBL/GenBank/DDBJ whole genome shotgun (WGS) entry which is preliminary data.</text>
</comment>
<evidence type="ECO:0000313" key="1">
    <source>
        <dbReference type="EMBL" id="RXM27207.1"/>
    </source>
</evidence>
<dbReference type="Proteomes" id="UP000289886">
    <property type="component" value="Unassembled WGS sequence"/>
</dbReference>
<organism evidence="1 2">
    <name type="scientific">Acipenser ruthenus</name>
    <name type="common">Sterlet sturgeon</name>
    <dbReference type="NCBI Taxonomy" id="7906"/>
    <lineage>
        <taxon>Eukaryota</taxon>
        <taxon>Metazoa</taxon>
        <taxon>Chordata</taxon>
        <taxon>Craniata</taxon>
        <taxon>Vertebrata</taxon>
        <taxon>Euteleostomi</taxon>
        <taxon>Actinopterygii</taxon>
        <taxon>Chondrostei</taxon>
        <taxon>Acipenseriformes</taxon>
        <taxon>Acipenseridae</taxon>
        <taxon>Acipenser</taxon>
    </lineage>
</organism>
<sequence length="110" mass="12072">MLRMTDLMVNDSGGLVPFHCFQATGKQNPALFLPATCVLAIGSTLHIPWSYDNPEMDSKGSAMYKSVYMKDYEARYPIRPSYLGQVPLRRLGQVQTGNLCGGVTLGVLSN</sequence>
<dbReference type="EMBL" id="SCEB01215882">
    <property type="protein sequence ID" value="RXM27207.1"/>
    <property type="molecule type" value="Genomic_DNA"/>
</dbReference>
<dbReference type="AlphaFoldDB" id="A0A444TWA2"/>